<dbReference type="EMBL" id="CAJOBJ010031189">
    <property type="protein sequence ID" value="CAF4274219.1"/>
    <property type="molecule type" value="Genomic_DNA"/>
</dbReference>
<evidence type="ECO:0000313" key="2">
    <source>
        <dbReference type="EMBL" id="CAF4274219.1"/>
    </source>
</evidence>
<evidence type="ECO:0000313" key="1">
    <source>
        <dbReference type="EMBL" id="CAF4274123.1"/>
    </source>
</evidence>
<dbReference type="Proteomes" id="UP000681967">
    <property type="component" value="Unassembled WGS sequence"/>
</dbReference>
<name>A0A8S2TQ44_9BILA</name>
<reference evidence="2" key="1">
    <citation type="submission" date="2021-02" db="EMBL/GenBank/DDBJ databases">
        <authorList>
            <person name="Nowell W R."/>
        </authorList>
    </citation>
    <scope>NUCLEOTIDE SEQUENCE</scope>
</reference>
<accession>A0A8S2TQ44</accession>
<dbReference type="AlphaFoldDB" id="A0A8S2TQ44"/>
<feature type="non-terminal residue" evidence="2">
    <location>
        <position position="1"/>
    </location>
</feature>
<comment type="caution">
    <text evidence="2">The sequence shown here is derived from an EMBL/GenBank/DDBJ whole genome shotgun (WGS) entry which is preliminary data.</text>
</comment>
<dbReference type="Proteomes" id="UP000681720">
    <property type="component" value="Unassembled WGS sequence"/>
</dbReference>
<protein>
    <submittedName>
        <fullName evidence="2">Uncharacterized protein</fullName>
    </submittedName>
</protein>
<proteinExistence type="predicted"/>
<sequence length="41" mass="5002">DFLHDEYVIECMHNIDSSQMKYPSRSDKKWSRNGIYSFIFI</sequence>
<organism evidence="2 5">
    <name type="scientific">Rotaria magnacalcarata</name>
    <dbReference type="NCBI Taxonomy" id="392030"/>
    <lineage>
        <taxon>Eukaryota</taxon>
        <taxon>Metazoa</taxon>
        <taxon>Spiralia</taxon>
        <taxon>Gnathifera</taxon>
        <taxon>Rotifera</taxon>
        <taxon>Eurotatoria</taxon>
        <taxon>Bdelloidea</taxon>
        <taxon>Philodinida</taxon>
        <taxon>Philodinidae</taxon>
        <taxon>Rotaria</taxon>
    </lineage>
</organism>
<dbReference type="EMBL" id="CAJOBH010293465">
    <property type="protein sequence ID" value="CAF5183898.1"/>
    <property type="molecule type" value="Genomic_DNA"/>
</dbReference>
<evidence type="ECO:0000313" key="5">
    <source>
        <dbReference type="Proteomes" id="UP000681720"/>
    </source>
</evidence>
<evidence type="ECO:0000313" key="4">
    <source>
        <dbReference type="EMBL" id="CAF5183898.1"/>
    </source>
</evidence>
<dbReference type="EMBL" id="CAJOBJ010031183">
    <property type="protein sequence ID" value="CAF4274123.1"/>
    <property type="molecule type" value="Genomic_DNA"/>
</dbReference>
<gene>
    <name evidence="3" type="ORF">BYL167_LOCUS79370</name>
    <name evidence="4" type="ORF">BYL167_LOCUS79390</name>
    <name evidence="1" type="ORF">GIL414_LOCUS24685</name>
    <name evidence="2" type="ORF">GIL414_LOCUS24690</name>
</gene>
<evidence type="ECO:0000313" key="3">
    <source>
        <dbReference type="EMBL" id="CAF5183774.1"/>
    </source>
</evidence>
<dbReference type="EMBL" id="CAJOBH010293365">
    <property type="protein sequence ID" value="CAF5183774.1"/>
    <property type="molecule type" value="Genomic_DNA"/>
</dbReference>